<organism evidence="1 2">
    <name type="scientific">Paenibacillus pasadenensis</name>
    <dbReference type="NCBI Taxonomy" id="217090"/>
    <lineage>
        <taxon>Bacteria</taxon>
        <taxon>Bacillati</taxon>
        <taxon>Bacillota</taxon>
        <taxon>Bacilli</taxon>
        <taxon>Bacillales</taxon>
        <taxon>Paenibacillaceae</taxon>
        <taxon>Paenibacillus</taxon>
    </lineage>
</organism>
<sequence>MITKRCLFCDSPVPVKAGAGTLERFIGCDCAPAADYGIAAEHYEALGALSYPRQRELFPLASAYIREMTGLGRDIVVTAEEVEALPASPHVPLTVEAKSAKLLAYLRRQCAGPGEPVIVHRLARSYNLTYSQNLQEMVYVIEKLRDEELLERTGSVFSLTAKGWEQAGLAADGGMQKICVVAGSGDPEADAEWTGHVLPLLQQCGYTPRMLGREGDAEAERPLELLGRADLVLAELSGDAASASLAGGYALGAGIPLLWTSRQGAAAPPAWAGAAPLRWQDPEELSALLLQRLRSEAALAAAAGA</sequence>
<dbReference type="AlphaFoldDB" id="A0A2N5N6U7"/>
<dbReference type="RefSeq" id="WP_101809182.1">
    <property type="nucleotide sequence ID" value="NZ_NFEZ01000004.1"/>
</dbReference>
<dbReference type="EMBL" id="NFEZ01000004">
    <property type="protein sequence ID" value="PLT46062.1"/>
    <property type="molecule type" value="Genomic_DNA"/>
</dbReference>
<evidence type="ECO:0000313" key="2">
    <source>
        <dbReference type="Proteomes" id="UP000234789"/>
    </source>
</evidence>
<protein>
    <submittedName>
        <fullName evidence="1">Uncharacterized protein</fullName>
    </submittedName>
</protein>
<evidence type="ECO:0000313" key="1">
    <source>
        <dbReference type="EMBL" id="PLT46062.1"/>
    </source>
</evidence>
<dbReference type="Proteomes" id="UP000234789">
    <property type="component" value="Unassembled WGS sequence"/>
</dbReference>
<proteinExistence type="predicted"/>
<comment type="caution">
    <text evidence="1">The sequence shown here is derived from an EMBL/GenBank/DDBJ whole genome shotgun (WGS) entry which is preliminary data.</text>
</comment>
<accession>A0A2N5N6U7</accession>
<gene>
    <name evidence="1" type="ORF">B8V81_4493</name>
</gene>
<name>A0A2N5N6U7_9BACL</name>
<reference evidence="1 2" key="1">
    <citation type="submission" date="2017-05" db="EMBL/GenBank/DDBJ databases">
        <title>Functional genome analysis of Paenibacillus pasadenensis strain R16: insights on endophytic life style and antifungal activity.</title>
        <authorList>
            <person name="Passera A."/>
            <person name="Marcolungo L."/>
            <person name="Casati P."/>
            <person name="Brasca M."/>
            <person name="Quaglino F."/>
            <person name="Delledonne M."/>
        </authorList>
    </citation>
    <scope>NUCLEOTIDE SEQUENCE [LARGE SCALE GENOMIC DNA]</scope>
    <source>
        <strain evidence="1 2">R16</strain>
    </source>
</reference>
<keyword evidence="2" id="KW-1185">Reference proteome</keyword>